<feature type="chain" id="PRO_5042098652" description="Fibrocystin-L" evidence="11">
    <location>
        <begin position="24"/>
        <end position="3802"/>
    </location>
</feature>
<dbReference type="PROSITE" id="PS51484">
    <property type="entry name" value="G8"/>
    <property type="match status" value="2"/>
</dbReference>
<keyword evidence="5 11" id="KW-0732">Signal</keyword>
<comment type="caution">
    <text evidence="14">The sequence shown here is derived from an EMBL/GenBank/DDBJ whole genome shotgun (WGS) entry which is preliminary data.</text>
</comment>
<dbReference type="EMBL" id="CAMPGE010015051">
    <property type="protein sequence ID" value="CAI2373695.1"/>
    <property type="molecule type" value="Genomic_DNA"/>
</dbReference>
<dbReference type="Pfam" id="PF10162">
    <property type="entry name" value="G8"/>
    <property type="match status" value="2"/>
</dbReference>
<evidence type="ECO:0008006" key="16">
    <source>
        <dbReference type="Google" id="ProtNLM"/>
    </source>
</evidence>
<feature type="domain" description="G8" evidence="12">
    <location>
        <begin position="1789"/>
        <end position="1914"/>
    </location>
</feature>
<feature type="signal peptide" evidence="11">
    <location>
        <begin position="1"/>
        <end position="23"/>
    </location>
</feature>
<dbReference type="InterPro" id="IPR002909">
    <property type="entry name" value="IPT_dom"/>
</dbReference>
<evidence type="ECO:0000256" key="10">
    <source>
        <dbReference type="SAM" id="Phobius"/>
    </source>
</evidence>
<dbReference type="PANTHER" id="PTHR46769:SF2">
    <property type="entry name" value="FIBROCYSTIN-L ISOFORM 2 PRECURSOR-RELATED"/>
    <property type="match status" value="1"/>
</dbReference>
<name>A0AAD1XJ48_EUPCR</name>
<evidence type="ECO:0000256" key="6">
    <source>
        <dbReference type="ARBA" id="ARBA00022737"/>
    </source>
</evidence>
<keyword evidence="10" id="KW-0472">Membrane</keyword>
<keyword evidence="7 10" id="KW-1133">Transmembrane helix</keyword>
<evidence type="ECO:0000256" key="11">
    <source>
        <dbReference type="SAM" id="SignalP"/>
    </source>
</evidence>
<dbReference type="CDD" id="cd00603">
    <property type="entry name" value="IPT_PCSR"/>
    <property type="match status" value="2"/>
</dbReference>
<dbReference type="InterPro" id="IPR006626">
    <property type="entry name" value="PbH1"/>
</dbReference>
<comment type="subcellular location">
    <subcellularLocation>
        <location evidence="2">Cell membrane</location>
    </subcellularLocation>
    <subcellularLocation>
        <location evidence="3">Cell projection</location>
    </subcellularLocation>
    <subcellularLocation>
        <location evidence="1">Membrane</location>
        <topology evidence="1">Single-pass membrane protein</topology>
    </subcellularLocation>
</comment>
<keyword evidence="6" id="KW-0677">Repeat</keyword>
<proteinExistence type="predicted"/>
<evidence type="ECO:0000256" key="3">
    <source>
        <dbReference type="ARBA" id="ARBA00004316"/>
    </source>
</evidence>
<evidence type="ECO:0000259" key="12">
    <source>
        <dbReference type="PROSITE" id="PS51484"/>
    </source>
</evidence>
<feature type="transmembrane region" description="Helical" evidence="10">
    <location>
        <begin position="3735"/>
        <end position="3757"/>
    </location>
</feature>
<dbReference type="GO" id="GO:0005886">
    <property type="term" value="C:plasma membrane"/>
    <property type="evidence" value="ECO:0007669"/>
    <property type="project" value="UniProtKB-SubCell"/>
</dbReference>
<evidence type="ECO:0000313" key="15">
    <source>
        <dbReference type="Proteomes" id="UP001295684"/>
    </source>
</evidence>
<dbReference type="InterPro" id="IPR052387">
    <property type="entry name" value="Fibrocystin"/>
</dbReference>
<keyword evidence="15" id="KW-1185">Reference proteome</keyword>
<evidence type="ECO:0000256" key="7">
    <source>
        <dbReference type="ARBA" id="ARBA00022989"/>
    </source>
</evidence>
<evidence type="ECO:0000256" key="2">
    <source>
        <dbReference type="ARBA" id="ARBA00004236"/>
    </source>
</evidence>
<gene>
    <name evidence="14" type="ORF">ECRASSUSDP1_LOCUS15041</name>
</gene>
<dbReference type="SMART" id="SM00710">
    <property type="entry name" value="PbH1"/>
    <property type="match status" value="8"/>
</dbReference>
<keyword evidence="8" id="KW-0325">Glycoprotein</keyword>
<accession>A0AAD1XJ48</accession>
<dbReference type="InterPro" id="IPR014756">
    <property type="entry name" value="Ig_E-set"/>
</dbReference>
<reference evidence="14" key="1">
    <citation type="submission" date="2023-07" db="EMBL/GenBank/DDBJ databases">
        <authorList>
            <consortium name="AG Swart"/>
            <person name="Singh M."/>
            <person name="Singh A."/>
            <person name="Seah K."/>
            <person name="Emmerich C."/>
        </authorList>
    </citation>
    <scope>NUCLEOTIDE SEQUENCE</scope>
    <source>
        <strain evidence="14">DP1</strain>
    </source>
</reference>
<evidence type="ECO:0000313" key="14">
    <source>
        <dbReference type="EMBL" id="CAI2373695.1"/>
    </source>
</evidence>
<keyword evidence="9" id="KW-0966">Cell projection</keyword>
<dbReference type="SUPFAM" id="SSF49785">
    <property type="entry name" value="Galactose-binding domain-like"/>
    <property type="match status" value="1"/>
</dbReference>
<keyword evidence="4" id="KW-1003">Cell membrane</keyword>
<dbReference type="InterPro" id="IPR037524">
    <property type="entry name" value="PA14/GLEYA"/>
</dbReference>
<dbReference type="InterPro" id="IPR008979">
    <property type="entry name" value="Galactose-bd-like_sf"/>
</dbReference>
<dbReference type="Proteomes" id="UP001295684">
    <property type="component" value="Unassembled WGS sequence"/>
</dbReference>
<dbReference type="PROSITE" id="PS51820">
    <property type="entry name" value="PA14"/>
    <property type="match status" value="1"/>
</dbReference>
<evidence type="ECO:0000259" key="13">
    <source>
        <dbReference type="PROSITE" id="PS51820"/>
    </source>
</evidence>
<dbReference type="Gene3D" id="2.60.40.10">
    <property type="entry name" value="Immunoglobulins"/>
    <property type="match status" value="3"/>
</dbReference>
<feature type="domain" description="G8" evidence="12">
    <location>
        <begin position="2777"/>
        <end position="2903"/>
    </location>
</feature>
<dbReference type="InterPro" id="IPR055401">
    <property type="entry name" value="CEMIP_beta-hel_dom"/>
</dbReference>
<sequence>MKRERTRACCLTLCVVILAVVNCQKLTGVKNYHSVNTTDEIYSSLMGGKPFQIDGEEFASGQGAADHSVYFKGSSANEQGPIVNNDFDFKSSIQSGFIYYETPHINKILPSNLQSTLSSYTSVVHLKDSGVGSAQRNFACDIDADCDIKYSINYTPQILRVYPSTVYSGQDICFEVFTDKTTESSRDGVIDLKIGDYHADVETYDEYNSEKESTYHNYHQCGIAGGNKAKSSYEVHLIGDTGEYLVSDFAKSFDGTNAYTVRSVPKIESIYPNTLNPVNGTIINIRGEGFSPLSSENIVDVQGNACQILEVSETDIRCQVTVTTSDYSSTTDFVGGLGAHAIEYDGIVSTEISGTTITPVAKHFTDLVSRTNTNENENRMTRSIEAWFVPPQDGSYIFHGACDDSCVVELSTTPDDKSAASQLFTATNIGFADFWKNTTDHKSAAKSLTGGQKYYMKITFNDWGYGDYMQVGFTIEDTSTQVANSHRGWKRSTIDAGHTFESFELEIPDNADVSYRLRFDSQSTSDCTGITSPSDIFRSCTTELCPCVSSTFSQTSSASNFRSSINDFFNKFHSNYGNHAKVVKETVTNGGLTTGYKFKTTFTYALSNASFNGIFVYEIKNSDNSTRLLALNTDYKLTYTDADKLTQPLVGNYKIRINDGSNNNVDTDDINPHESKGQVLRKIYAKVPSLMGKVEIRDSYETFFSGDEGRELFWRTTTDADAFSFSVIDSTTTAMNIPNFPSNTITIENDNNYMPASNKPFYEIIPGAFLKTVETQPQVTVTTNGISGACPSKGSCGFTFNSVSGSITSYTFNSDYTELTVVGTTIPTTTVEYISVGKCICDLHPSYSVTATQIKCIMRDCPSGSYKAHVQTSKGALTNSGSNQIEIPVAISNVTPKQLYQNGGQNIIITGTNFPTSLTEANSISDFAVKFNDGSVCQVNSVSFTRITCTGPVGLTIGGISLSVTLNGKTHSQDDLTVSAPAYNVASIDKSSVSAVQKQNLVITADSKPGSNLSEYHGLLVSTTKSIKMKVNSIVEDNGVFKYTVRFPGAPKGDTYNVYLVHNDQRFGSTTTLSTETSITGISIEGQGDSNVSIHGGNIIALTGTAFSTDITSLVMVIGQQKGTVISSTGTEVKARIPAVIEAAEAEITFFQKPNVESTCGIGGGCKITYVTDSQTISGPATDIAITDGIVTISGTNFGANAKGFISDNEQTTISSTSTEVQIRLNKISDPSDIKLEIRTDGANLPTFTLATPITQKLVSLTPNTGSIGGQKITLNTIGIGTETTSNIAITDSSSNALCMDGTTTQVDSSTITCVTKGSYDFSSGVEARLSFTSTDTTAGRNSVVTLSCATGSDCTFTSQTSSTPSINSVSNAGNDITVDVSGYSFDNTHTVTIFYGMASSQASSISGTAATATFANGFTPGATDVKVKFEKDGNVVYTSPSSHTLNTESITGSGADISCSFAGGCTITIQGQGLKTGAQGGDIKVTVCNMPATFDLAASDSSKIVALTPNYVNSHSQESFSIVDTQVLTGTLISDSATGSLAFDGITTNKVTGTGAVGVGYNFGVGNIAQLTKVRYFMGQMTDKQTNCVDKVKFQSSTDGTNWGTNVFVGDRLMRKGWNTNNFTTPVSSQYFRLYVEDIVSCPIVEIEMIGNKFINDSATSKACDVHVSIGSATPTLLPNKVNYQDSATTKVTGISPRYGTYKGGDIVTITGEGFSATTTETKVLIDGIECTTNSVTSTTVTCTTQARPAVVANPTTVLSFSSAAGSNGLASMQSHTFTYANNWSDLDTWNGEFTPQEGDSIVIPKGQMLIVDIDESPKLNAIIVEGSLVFIPDANENHHRTFDANYIFIHSGGVFEAGTPDNRYTSKLTITMHGTRESTQIPSYGNKGIFVRHSQFDMHGAYRNVTWTELYSTLSPGGGSITLMKHVDWKIGEVIAIASTDFSLEYTEEFTIKDINNDGPNGSIITLNRAAERTHFAESKDYTGSNGINPDKTKTLTMRAEVGLVTRNLIFKGADDDSVENQYGAHIMLHSPGDESLTGRISYVELTQVGQAFQLGRYPIHFHMIGTVHGSYIKGNSIHHTYNRACTIHGVHYLTLEDNFAYQTMGHTFFIEDAVETNNYLRRNLVMKSMRSWSLLNTDQTPAAFWITHPNNIFIDNHAAGSAKYGFWFDLQVHPTGPSYDPDICPEYERLGEFTGNVAHSNGKYGLRIFHRFNPVEDPCAGLRNANGRDQIVGEGTTPVVTRFRDFITYKNNRSGVMGEEFGAVRFHNIVTADNLFAGIEFSGTGVGPWIGEDEEYQLQDALIVGASDNAEMTFQTNVEGLLHDLGHDSNEKFGGTRGLKGAKTEKMRVKDILFVNYKNYTDWSPLGTCSHCEGSGTDSSGRTYFLKNLYFTNCDRRVKFDEPYKEILYDEDGSLISDIWLDNSWMHKESKFQLLNESINSTYRWIVPYYKHLDVPECQRNEDIYGGLICDQSISIRRVLLHDPKKFDVLKNRPIKVLNLNHTASGRRMLADCANANQTSTFSTIKSHDDVSMQNQIDLLAAFHNRKTNKTAYDQAVADYENGVAGASQAQIDSAQTNMDSAQQAITRLEPLVDAEKGKYDELWKYDNAFCNDDSYQNFDYRLKANPFKNWVFPVITGYQYNFHLDNGADFEELTGQYSYAELLKGETRGIILNLNHTERREAFNYTYTHANGTSDTIITPKTTHLSLDSSSQNGDVYFNNVTRHIQIKFDGQRNDTLSFKLKADECISWGNCNADLTEDAEIEKNYRRWSNPSSWTSGKVPVAGEEVLIEPTWNMLYDLEDSPILKSIEVNGRLTIENTDKDRILRTYLIFIRKGDLVVGTEAEPFKASMTFELHGQRSDKDIYFHTKMFEGGNKVIANTGNMTMYGKSVDIKFTRLAEPAAAGATTIKITDTPSDWKAGDQLGIAPSGRDWEQRDSVTIASINGNTVTLTEALKFDHYGAASIDASESGTIDIRSEVLHLTRNIKIVGVNQDRWGAHVVTAHNQDSQFLNGKLSTVTRRGWAIIDHVEFKNCSQYDTDKASVRFTDISGLTADDIRSKVTNSAIHDGLGIGIMVSHAEDITVDSNMVWFHHVGGIWMKRSDKTKITNNVVAGMGTRYWSGETRLDELALFNFCNHDQNCNELTVTGNIAAGGHRVGFALPASCDSTLTNMTNNMAHSVEHGAWLLNNTLCTAGKHYFGNFKAYKTVEEGVFSYQEFGSLEVTNVETLDNGIGVTLMTKGDTVNNYITLKNSVIMGESLALPKDSGSYCIDINGMWGSSGTQKGKVFPELKLTNLPYHKMKSYGSWFTEAHHINITFKNFPSGTRQNCASSTTKLQRVIGLNPSASDFAAVNRYTDSIFNNVHNDAVAYFPGSNPAWAILKACGSFPCTGIENAVYKFEGTTFTGTNKPSYSDSAFQIIPDNSEAADHITGCSKLAGWNGYLCKNEKIAQLLMESMDADTEERTISPINYFGIDRSTGLRTSFNNTMNSFKDHCCDDHYACQKRLSRFPGLIELDKKYEVYFKGTTPGNTRYEIEGANVNDYLIARIDFSQSVLYEVSTAINRGAETHIASQSYNRTLGKPGPLDITKCGDSRYEQGDYIYEFVLKRNCTVYLRAQDHLVGLVRLKMSLDQFFEEDFVNKLAFALSISTDQIKIVGISEGSVVINYQITSTSTTDKRKNLVEMAQILASQHAAGTLDLGGEILDLINEIISSNGSSITTETDSYKKKEIHALVYAMISISALAFIIGVVYGLIKMIKMGKVYREVINEESVVEGKMDKEGIEEGGKVRVWAVEEIKEK</sequence>
<dbReference type="InterPro" id="IPR011050">
    <property type="entry name" value="Pectin_lyase_fold/virulence"/>
</dbReference>
<dbReference type="Pfam" id="PF24606">
    <property type="entry name" value="CEMIP_beta-hel"/>
    <property type="match status" value="1"/>
</dbReference>
<dbReference type="SUPFAM" id="SSF51126">
    <property type="entry name" value="Pectin lyase-like"/>
    <property type="match status" value="1"/>
</dbReference>
<dbReference type="CDD" id="cd00102">
    <property type="entry name" value="IPT"/>
    <property type="match status" value="1"/>
</dbReference>
<dbReference type="SUPFAM" id="SSF81296">
    <property type="entry name" value="E set domains"/>
    <property type="match status" value="3"/>
</dbReference>
<evidence type="ECO:0000256" key="4">
    <source>
        <dbReference type="ARBA" id="ARBA00022475"/>
    </source>
</evidence>
<dbReference type="SMART" id="SM00429">
    <property type="entry name" value="IPT"/>
    <property type="match status" value="3"/>
</dbReference>
<dbReference type="InterPro" id="IPR019316">
    <property type="entry name" value="G8_domain"/>
</dbReference>
<dbReference type="Gene3D" id="2.60.120.260">
    <property type="entry name" value="Galactose-binding domain-like"/>
    <property type="match status" value="1"/>
</dbReference>
<protein>
    <recommendedName>
        <fullName evidence="16">Fibrocystin-L</fullName>
    </recommendedName>
</protein>
<evidence type="ECO:0000256" key="1">
    <source>
        <dbReference type="ARBA" id="ARBA00004167"/>
    </source>
</evidence>
<dbReference type="GO" id="GO:0042995">
    <property type="term" value="C:cell projection"/>
    <property type="evidence" value="ECO:0007669"/>
    <property type="project" value="UniProtKB-SubCell"/>
</dbReference>
<evidence type="ECO:0000256" key="5">
    <source>
        <dbReference type="ARBA" id="ARBA00022729"/>
    </source>
</evidence>
<evidence type="ECO:0000256" key="8">
    <source>
        <dbReference type="ARBA" id="ARBA00023180"/>
    </source>
</evidence>
<dbReference type="SMART" id="SM01225">
    <property type="entry name" value="G8"/>
    <property type="match status" value="2"/>
</dbReference>
<dbReference type="Pfam" id="PF01833">
    <property type="entry name" value="TIG"/>
    <property type="match status" value="4"/>
</dbReference>
<keyword evidence="10" id="KW-0812">Transmembrane</keyword>
<dbReference type="InterPro" id="IPR013783">
    <property type="entry name" value="Ig-like_fold"/>
</dbReference>
<evidence type="ECO:0000256" key="9">
    <source>
        <dbReference type="ARBA" id="ARBA00023273"/>
    </source>
</evidence>
<feature type="domain" description="PA14" evidence="13">
    <location>
        <begin position="334"/>
        <end position="487"/>
    </location>
</feature>
<dbReference type="PANTHER" id="PTHR46769">
    <property type="entry name" value="POLYCYSTIC KIDNEY AND HEPATIC DISEASE 1 (AUTOSOMAL RECESSIVE)-LIKE 1"/>
    <property type="match status" value="1"/>
</dbReference>
<organism evidence="14 15">
    <name type="scientific">Euplotes crassus</name>
    <dbReference type="NCBI Taxonomy" id="5936"/>
    <lineage>
        <taxon>Eukaryota</taxon>
        <taxon>Sar</taxon>
        <taxon>Alveolata</taxon>
        <taxon>Ciliophora</taxon>
        <taxon>Intramacronucleata</taxon>
        <taxon>Spirotrichea</taxon>
        <taxon>Hypotrichia</taxon>
        <taxon>Euplotida</taxon>
        <taxon>Euplotidae</taxon>
        <taxon>Moneuplotes</taxon>
    </lineage>
</organism>